<evidence type="ECO:0000256" key="3">
    <source>
        <dbReference type="ARBA" id="ARBA00022517"/>
    </source>
</evidence>
<keyword evidence="6" id="KW-0687">Ribonucleoprotein</keyword>
<feature type="compositionally biased region" description="Acidic residues" evidence="8">
    <location>
        <begin position="54"/>
        <end position="74"/>
    </location>
</feature>
<feature type="compositionally biased region" description="Basic and acidic residues" evidence="8">
    <location>
        <begin position="205"/>
        <end position="217"/>
    </location>
</feature>
<dbReference type="AlphaFoldDB" id="A0ABD3QRG0"/>
<keyword evidence="4 6" id="KW-0698">rRNA processing</keyword>
<gene>
    <name evidence="9" type="ORF">HJC23_007594</name>
</gene>
<comment type="subunit">
    <text evidence="6">Associates with 90S and pre-40S pre-ribosomal particles.</text>
</comment>
<proteinExistence type="inferred from homology"/>
<comment type="caution">
    <text evidence="9">The sequence shown here is derived from an EMBL/GenBank/DDBJ whole genome shotgun (WGS) entry which is preliminary data.</text>
</comment>
<evidence type="ECO:0000256" key="2">
    <source>
        <dbReference type="ARBA" id="ARBA00009418"/>
    </source>
</evidence>
<dbReference type="EMBL" id="JABMIG020000017">
    <property type="protein sequence ID" value="KAL3802817.1"/>
    <property type="molecule type" value="Genomic_DNA"/>
</dbReference>
<protein>
    <recommendedName>
        <fullName evidence="6">rRNA biogenesis protein RRP36</fullName>
    </recommendedName>
</protein>
<evidence type="ECO:0000256" key="6">
    <source>
        <dbReference type="RuleBase" id="RU368027"/>
    </source>
</evidence>
<feature type="compositionally biased region" description="Acidic residues" evidence="8">
    <location>
        <begin position="35"/>
        <end position="46"/>
    </location>
</feature>
<comment type="similarity">
    <text evidence="2 6">Belongs to the RRP36 family.</text>
</comment>
<feature type="compositionally biased region" description="Acidic residues" evidence="8">
    <location>
        <begin position="83"/>
        <end position="92"/>
    </location>
</feature>
<keyword evidence="3 6" id="KW-0690">Ribosome biogenesis</keyword>
<feature type="compositionally biased region" description="Basic and acidic residues" evidence="8">
    <location>
        <begin position="125"/>
        <end position="134"/>
    </location>
</feature>
<keyword evidence="5 6" id="KW-0539">Nucleus</keyword>
<dbReference type="PANTHER" id="PTHR21738:SF0">
    <property type="entry name" value="RIBOSOMAL RNA PROCESSING PROTEIN 36 HOMOLOG"/>
    <property type="match status" value="1"/>
</dbReference>
<feature type="compositionally biased region" description="Low complexity" evidence="8">
    <location>
        <begin position="20"/>
        <end position="31"/>
    </location>
</feature>
<feature type="compositionally biased region" description="Basic and acidic residues" evidence="8">
    <location>
        <begin position="164"/>
        <end position="175"/>
    </location>
</feature>
<evidence type="ECO:0000256" key="8">
    <source>
        <dbReference type="SAM" id="MobiDB-lite"/>
    </source>
</evidence>
<evidence type="ECO:0000313" key="9">
    <source>
        <dbReference type="EMBL" id="KAL3802817.1"/>
    </source>
</evidence>
<name>A0ABD3QRG0_9STRA</name>
<dbReference type="GO" id="GO:0005730">
    <property type="term" value="C:nucleolus"/>
    <property type="evidence" value="ECO:0007669"/>
    <property type="project" value="UniProtKB-SubCell"/>
</dbReference>
<evidence type="ECO:0000313" key="10">
    <source>
        <dbReference type="Proteomes" id="UP001516023"/>
    </source>
</evidence>
<evidence type="ECO:0000256" key="4">
    <source>
        <dbReference type="ARBA" id="ARBA00022552"/>
    </source>
</evidence>
<feature type="coiled-coil region" evidence="7">
    <location>
        <begin position="299"/>
        <end position="327"/>
    </location>
</feature>
<feature type="region of interest" description="Disordered" evidence="8">
    <location>
        <begin position="1"/>
        <end position="236"/>
    </location>
</feature>
<comment type="function">
    <text evidence="6">Component of the 90S pre-ribosome involved in the maturation of rRNAs. Required for early cleavages of the pre-RNAs in the 40S ribosomal subunit maturation pathway.</text>
</comment>
<dbReference type="Proteomes" id="UP001516023">
    <property type="component" value="Unassembled WGS sequence"/>
</dbReference>
<organism evidence="9 10">
    <name type="scientific">Cyclotella cryptica</name>
    <dbReference type="NCBI Taxonomy" id="29204"/>
    <lineage>
        <taxon>Eukaryota</taxon>
        <taxon>Sar</taxon>
        <taxon>Stramenopiles</taxon>
        <taxon>Ochrophyta</taxon>
        <taxon>Bacillariophyta</taxon>
        <taxon>Coscinodiscophyceae</taxon>
        <taxon>Thalassiosirophycidae</taxon>
        <taxon>Stephanodiscales</taxon>
        <taxon>Stephanodiscaceae</taxon>
        <taxon>Cyclotella</taxon>
    </lineage>
</organism>
<keyword evidence="7" id="KW-0175">Coiled coil</keyword>
<comment type="subcellular location">
    <subcellularLocation>
        <location evidence="1 6">Nucleus</location>
        <location evidence="1 6">Nucleolus</location>
    </subcellularLocation>
</comment>
<evidence type="ECO:0000256" key="5">
    <source>
        <dbReference type="ARBA" id="ARBA00023242"/>
    </source>
</evidence>
<dbReference type="PANTHER" id="PTHR21738">
    <property type="entry name" value="RIBOSOMAL RNA PROCESSING PROTEIN 36 HOMOLOG"/>
    <property type="match status" value="1"/>
</dbReference>
<reference evidence="9 10" key="1">
    <citation type="journal article" date="2020" name="G3 (Bethesda)">
        <title>Improved Reference Genome for Cyclotella cryptica CCMP332, a Model for Cell Wall Morphogenesis, Salinity Adaptation, and Lipid Production in Diatoms (Bacillariophyta).</title>
        <authorList>
            <person name="Roberts W.R."/>
            <person name="Downey K.M."/>
            <person name="Ruck E.C."/>
            <person name="Traller J.C."/>
            <person name="Alverson A.J."/>
        </authorList>
    </citation>
    <scope>NUCLEOTIDE SEQUENCE [LARGE SCALE GENOMIC DNA]</scope>
    <source>
        <strain evidence="9 10">CCMP332</strain>
    </source>
</reference>
<evidence type="ECO:0000256" key="7">
    <source>
        <dbReference type="SAM" id="Coils"/>
    </source>
</evidence>
<sequence length="398" mass="45301">MASKNRTIDPASSSDDDSSSHSSQRDGSSSSEIEEHSDESESDEGENSSKPFADFEDLPTDDSVEDSEVDEESGLDDHINMDDREDSNESSDENGNLQNEDMTLGERVASRALMGRRYYAEDEERTNLNDDGKRQRAHRRSRAIELASKLLKESRRSKSSSAEKSTDKRAIKSELNESSSSDELSIEQEHQAKRKKSKHAPTEMSSKRRDYFSRKPDLNSSGIGVSIGANRYKPRDPRMVSLSGHLDADLFEKRYDFLDELQEKDIENLKRRVNAWKTTGKKGQKARRKLGITQGVGSLESDQEELKRLLQERAERKRAQVARAAKRTVKRKIRDEVASGKRGAYYPKRNELRRMEMEAKFEEIRKKGGDEAVDKAIAKRRKKNVAKSHKLMPSHMVS</sequence>
<dbReference type="GO" id="GO:1990904">
    <property type="term" value="C:ribonucleoprotein complex"/>
    <property type="evidence" value="ECO:0007669"/>
    <property type="project" value="UniProtKB-KW"/>
</dbReference>
<keyword evidence="10" id="KW-1185">Reference proteome</keyword>
<dbReference type="GO" id="GO:0006364">
    <property type="term" value="P:rRNA processing"/>
    <property type="evidence" value="ECO:0007669"/>
    <property type="project" value="UniProtKB-UniRule"/>
</dbReference>
<dbReference type="InterPro" id="IPR009292">
    <property type="entry name" value="RRP36"/>
</dbReference>
<dbReference type="Pfam" id="PF06102">
    <property type="entry name" value="RRP36"/>
    <property type="match status" value="1"/>
</dbReference>
<evidence type="ECO:0000256" key="1">
    <source>
        <dbReference type="ARBA" id="ARBA00004604"/>
    </source>
</evidence>
<accession>A0ABD3QRG0</accession>